<gene>
    <name evidence="1" type="ORF">NCTC8580_00435</name>
</gene>
<dbReference type="Proteomes" id="UP000255087">
    <property type="component" value="Unassembled WGS sequence"/>
</dbReference>
<name>A0A380Q3I3_YERPU</name>
<proteinExistence type="predicted"/>
<evidence type="ECO:0000313" key="1">
    <source>
        <dbReference type="EMBL" id="SUP80384.1"/>
    </source>
</evidence>
<sequence>MTSQLNKGVGVAEVGWLDGWLAFRVLECIKQWHIRLMIKSMIARRKSLPVNPITGDESRDYPVIANAYEASL</sequence>
<reference evidence="1 2" key="1">
    <citation type="submission" date="2018-06" db="EMBL/GenBank/DDBJ databases">
        <authorList>
            <consortium name="Pathogen Informatics"/>
            <person name="Doyle S."/>
        </authorList>
    </citation>
    <scope>NUCLEOTIDE SEQUENCE [LARGE SCALE GENOMIC DNA]</scope>
    <source>
        <strain evidence="1 2">NCTC8580</strain>
    </source>
</reference>
<dbReference type="AlphaFoldDB" id="A0A380Q3I3"/>
<organism evidence="1 2">
    <name type="scientific">Yersinia pseudotuberculosis</name>
    <dbReference type="NCBI Taxonomy" id="633"/>
    <lineage>
        <taxon>Bacteria</taxon>
        <taxon>Pseudomonadati</taxon>
        <taxon>Pseudomonadota</taxon>
        <taxon>Gammaproteobacteria</taxon>
        <taxon>Enterobacterales</taxon>
        <taxon>Yersiniaceae</taxon>
        <taxon>Yersinia</taxon>
    </lineage>
</organism>
<accession>A0A380Q3I3</accession>
<dbReference type="RefSeq" id="WP_115114952.1">
    <property type="nucleotide sequence ID" value="NZ_UHJC01000001.1"/>
</dbReference>
<protein>
    <submittedName>
        <fullName evidence="1">Uncharacterized protein</fullName>
    </submittedName>
</protein>
<evidence type="ECO:0000313" key="2">
    <source>
        <dbReference type="Proteomes" id="UP000255087"/>
    </source>
</evidence>
<dbReference type="EMBL" id="UHJC01000001">
    <property type="protein sequence ID" value="SUP80384.1"/>
    <property type="molecule type" value="Genomic_DNA"/>
</dbReference>